<accession>A0A9P6SMU6</accession>
<evidence type="ECO:0000313" key="1">
    <source>
        <dbReference type="EMBL" id="KAG0645460.1"/>
    </source>
</evidence>
<dbReference type="InterPro" id="IPR021858">
    <property type="entry name" value="Fun_TF"/>
</dbReference>
<reference evidence="1" key="1">
    <citation type="submission" date="2019-07" db="EMBL/GenBank/DDBJ databases">
        <title>Hyphodiscus hymeniophilus genome sequencing and assembly.</title>
        <authorList>
            <person name="Kramer G."/>
            <person name="Nodwell J."/>
        </authorList>
    </citation>
    <scope>NUCLEOTIDE SEQUENCE</scope>
    <source>
        <strain evidence="1">ATCC 34498</strain>
    </source>
</reference>
<dbReference type="PANTHER" id="PTHR38791:SF5">
    <property type="entry name" value="TRANSCRIPTION FACTOR DBAG-RELATED"/>
    <property type="match status" value="1"/>
</dbReference>
<protein>
    <submittedName>
        <fullName evidence="1">Uncharacterized protein</fullName>
    </submittedName>
</protein>
<dbReference type="PANTHER" id="PTHR38791">
    <property type="entry name" value="ZN(II)2CYS6 TRANSCRIPTION FACTOR (EUROFUNG)-RELATED-RELATED"/>
    <property type="match status" value="1"/>
</dbReference>
<organism evidence="1 2">
    <name type="scientific">Hyphodiscus hymeniophilus</name>
    <dbReference type="NCBI Taxonomy" id="353542"/>
    <lineage>
        <taxon>Eukaryota</taxon>
        <taxon>Fungi</taxon>
        <taxon>Dikarya</taxon>
        <taxon>Ascomycota</taxon>
        <taxon>Pezizomycotina</taxon>
        <taxon>Leotiomycetes</taxon>
        <taxon>Helotiales</taxon>
        <taxon>Hyphodiscaceae</taxon>
        <taxon>Hyphodiscus</taxon>
    </lineage>
</organism>
<dbReference type="OrthoDB" id="4220372at2759"/>
<dbReference type="EMBL" id="VNKQ01000018">
    <property type="protein sequence ID" value="KAG0645460.1"/>
    <property type="molecule type" value="Genomic_DNA"/>
</dbReference>
<keyword evidence="2" id="KW-1185">Reference proteome</keyword>
<evidence type="ECO:0000313" key="2">
    <source>
        <dbReference type="Proteomes" id="UP000785200"/>
    </source>
</evidence>
<gene>
    <name evidence="1" type="ORF">D0Z07_8609</name>
</gene>
<comment type="caution">
    <text evidence="1">The sequence shown here is derived from an EMBL/GenBank/DDBJ whole genome shotgun (WGS) entry which is preliminary data.</text>
</comment>
<name>A0A9P6SMU6_9HELO</name>
<dbReference type="InterPro" id="IPR053175">
    <property type="entry name" value="DHMBA_Reg_Transcription_Factor"/>
</dbReference>
<dbReference type="AlphaFoldDB" id="A0A9P6SMU6"/>
<dbReference type="Proteomes" id="UP000785200">
    <property type="component" value="Unassembled WGS sequence"/>
</dbReference>
<sequence length="518" mass="58280">MRQPQSINFCPCIRAGRTCQGYRDPQDMMFRDESQVLSTKRQRLAAVKKARHTVSLPPAKEAESSLVRVSSELPALEFSYKGSSPMSFLALDLGSSAEEQATCFFWRNYVLQEHRSHNGNFQYLSDLYSREEIGKSLSETIACLGLVGLSNFWKAPNIMRAAQSKYNSALQLVSSRLRNVEEAKADQTLVAVMLLGLYETNTCNSPQSMHSWTKHITGAAALLSLRGKQQLKTPIGHHLFVHLRTQVITNCVQRHVTVPPNISEWSQAALEYETEEEAVSTNLSEIAIKYCNLRASMSSFNDYSNSEYLIACLCSVDLEYSEFLNHCPISFIYSTMSLDRRSEEVFSDHYHVYSSIWTATVWNHYRCVRILVNELIIDQISYVLTHPEEYASSWESVSFYESQLLASNSTLQHLCHDICASVPFYLGYSVNASDRASRPPPKAVSGNLLLWPLYSAAVTRIVSDVMRDWVAGRLRIIADVMGIRQAAPLAYTLGLQQDLLEWEPGTENDGSGTLGRGT</sequence>
<proteinExistence type="predicted"/>
<dbReference type="Pfam" id="PF11951">
    <property type="entry name" value="Fungal_trans_2"/>
    <property type="match status" value="1"/>
</dbReference>